<dbReference type="VEuPathDB" id="FungiDB:QG37_00187"/>
<dbReference type="Proteomes" id="UP000037122">
    <property type="component" value="Unassembled WGS sequence"/>
</dbReference>
<keyword evidence="1" id="KW-0812">Transmembrane</keyword>
<feature type="transmembrane region" description="Helical" evidence="1">
    <location>
        <begin position="36"/>
        <end position="62"/>
    </location>
</feature>
<keyword evidence="1" id="KW-1133">Transmembrane helix</keyword>
<reference evidence="3" key="1">
    <citation type="journal article" date="2015" name="BMC Genomics">
        <title>Draft genome of a commonly misdiagnosed multidrug resistant pathogen Candida auris.</title>
        <authorList>
            <person name="Chatterjee S."/>
            <person name="Alampalli S.V."/>
            <person name="Nageshan R.K."/>
            <person name="Chettiar S.T."/>
            <person name="Joshi S."/>
            <person name="Tatu U.S."/>
        </authorList>
    </citation>
    <scope>NUCLEOTIDE SEQUENCE [LARGE SCALE GENOMIC DNA]</scope>
    <source>
        <strain evidence="3">6684</strain>
    </source>
</reference>
<dbReference type="EMBL" id="LGST01000002">
    <property type="protein sequence ID" value="KNE02809.1"/>
    <property type="molecule type" value="Genomic_DNA"/>
</dbReference>
<gene>
    <name evidence="2" type="ORF">QG37_00187</name>
</gene>
<name>A0A0L0P8Z7_CANAR</name>
<accession>A0A0L0P8Z7</accession>
<sequence length="67" mass="7737">MRGPGKAGACARNPEKMATAQERDWRIWKKSTPLEVYFFVFSFFFILVRGILLVQGGFLASWKIPRD</sequence>
<keyword evidence="1" id="KW-0472">Membrane</keyword>
<proteinExistence type="predicted"/>
<evidence type="ECO:0000313" key="2">
    <source>
        <dbReference type="EMBL" id="KNE02809.1"/>
    </source>
</evidence>
<evidence type="ECO:0000313" key="3">
    <source>
        <dbReference type="Proteomes" id="UP000037122"/>
    </source>
</evidence>
<comment type="caution">
    <text evidence="2">The sequence shown here is derived from an EMBL/GenBank/DDBJ whole genome shotgun (WGS) entry which is preliminary data.</text>
</comment>
<evidence type="ECO:0000256" key="1">
    <source>
        <dbReference type="SAM" id="Phobius"/>
    </source>
</evidence>
<dbReference type="AlphaFoldDB" id="A0A0L0P8Z7"/>
<organism evidence="2 3">
    <name type="scientific">Candidozyma auris</name>
    <name type="common">Yeast</name>
    <name type="synonym">Candida auris</name>
    <dbReference type="NCBI Taxonomy" id="498019"/>
    <lineage>
        <taxon>Eukaryota</taxon>
        <taxon>Fungi</taxon>
        <taxon>Dikarya</taxon>
        <taxon>Ascomycota</taxon>
        <taxon>Saccharomycotina</taxon>
        <taxon>Pichiomycetes</taxon>
        <taxon>Metschnikowiaceae</taxon>
        <taxon>Candidozyma</taxon>
    </lineage>
</organism>
<protein>
    <submittedName>
        <fullName evidence="2">Uncharacterized protein</fullName>
    </submittedName>
</protein>